<dbReference type="Proteomes" id="UP000307378">
    <property type="component" value="Unassembled WGS sequence"/>
</dbReference>
<proteinExistence type="predicted"/>
<keyword evidence="1" id="KW-0805">Transcription regulation</keyword>
<dbReference type="PROSITE" id="PS51118">
    <property type="entry name" value="HTH_HXLR"/>
    <property type="match status" value="1"/>
</dbReference>
<dbReference type="Gene3D" id="1.10.10.10">
    <property type="entry name" value="Winged helix-like DNA-binding domain superfamily/Winged helix DNA-binding domain"/>
    <property type="match status" value="1"/>
</dbReference>
<feature type="domain" description="HTH hxlR-type" evidence="4">
    <location>
        <begin position="15"/>
        <end position="114"/>
    </location>
</feature>
<evidence type="ECO:0000256" key="2">
    <source>
        <dbReference type="ARBA" id="ARBA00023125"/>
    </source>
</evidence>
<keyword evidence="2" id="KW-0238">DNA-binding</keyword>
<evidence type="ECO:0000256" key="3">
    <source>
        <dbReference type="ARBA" id="ARBA00023163"/>
    </source>
</evidence>
<evidence type="ECO:0000259" key="4">
    <source>
        <dbReference type="PROSITE" id="PS51118"/>
    </source>
</evidence>
<dbReference type="PANTHER" id="PTHR33204:SF29">
    <property type="entry name" value="TRANSCRIPTIONAL REGULATOR"/>
    <property type="match status" value="1"/>
</dbReference>
<organism evidence="5 6">
    <name type="scientific">Rhizobium rosettiformans W3</name>
    <dbReference type="NCBI Taxonomy" id="538378"/>
    <lineage>
        <taxon>Bacteria</taxon>
        <taxon>Pseudomonadati</taxon>
        <taxon>Pseudomonadota</taxon>
        <taxon>Alphaproteobacteria</taxon>
        <taxon>Hyphomicrobiales</taxon>
        <taxon>Rhizobiaceae</taxon>
        <taxon>Rhizobium/Agrobacterium group</taxon>
        <taxon>Rhizobium</taxon>
    </lineage>
</organism>
<accession>A0A4S8QAX7</accession>
<gene>
    <name evidence="5" type="ORF">FAA86_05020</name>
</gene>
<evidence type="ECO:0000256" key="1">
    <source>
        <dbReference type="ARBA" id="ARBA00023015"/>
    </source>
</evidence>
<dbReference type="SUPFAM" id="SSF46785">
    <property type="entry name" value="Winged helix' DNA-binding domain"/>
    <property type="match status" value="1"/>
</dbReference>
<dbReference type="InterPro" id="IPR036390">
    <property type="entry name" value="WH_DNA-bd_sf"/>
</dbReference>
<reference evidence="5 6" key="1">
    <citation type="submission" date="2019-04" db="EMBL/GenBank/DDBJ databases">
        <title>genome sequence of strain W3.</title>
        <authorList>
            <person name="Gao J."/>
            <person name="Sun J."/>
        </authorList>
    </citation>
    <scope>NUCLEOTIDE SEQUENCE [LARGE SCALE GENOMIC DNA]</scope>
    <source>
        <strain evidence="5 6">W3</strain>
    </source>
</reference>
<name>A0A4S8QAX7_9HYPH</name>
<dbReference type="InterPro" id="IPR036388">
    <property type="entry name" value="WH-like_DNA-bd_sf"/>
</dbReference>
<dbReference type="AlphaFoldDB" id="A0A4S8QAX7"/>
<dbReference type="RefSeq" id="WP_136538639.1">
    <property type="nucleotide sequence ID" value="NZ_STGU01000002.1"/>
</dbReference>
<dbReference type="Pfam" id="PF01638">
    <property type="entry name" value="HxlR"/>
    <property type="match status" value="1"/>
</dbReference>
<comment type="caution">
    <text evidence="5">The sequence shown here is derived from an EMBL/GenBank/DDBJ whole genome shotgun (WGS) entry which is preliminary data.</text>
</comment>
<dbReference type="EMBL" id="STGU01000002">
    <property type="protein sequence ID" value="THV38159.1"/>
    <property type="molecule type" value="Genomic_DNA"/>
</dbReference>
<dbReference type="InterPro" id="IPR002577">
    <property type="entry name" value="HTH_HxlR"/>
</dbReference>
<sequence>MTQDTKAAMSDLGGCQIEATLQLLDGKWKGVILHHLLKDEVLRFNEIVKRLPSITHRMLSKQLREMEVAGLVARTVYPVVPPRVDYSLTPLGRSLEPVIQALGRWGQENLVTVEGAALKPSESPTGSAAIMRSAA</sequence>
<protein>
    <submittedName>
        <fullName evidence="5">Helix-turn-helix transcriptional regulator</fullName>
    </submittedName>
</protein>
<dbReference type="GO" id="GO:0003677">
    <property type="term" value="F:DNA binding"/>
    <property type="evidence" value="ECO:0007669"/>
    <property type="project" value="UniProtKB-KW"/>
</dbReference>
<keyword evidence="3" id="KW-0804">Transcription</keyword>
<evidence type="ECO:0000313" key="6">
    <source>
        <dbReference type="Proteomes" id="UP000307378"/>
    </source>
</evidence>
<dbReference type="PANTHER" id="PTHR33204">
    <property type="entry name" value="TRANSCRIPTIONAL REGULATOR, MARR FAMILY"/>
    <property type="match status" value="1"/>
</dbReference>
<evidence type="ECO:0000313" key="5">
    <source>
        <dbReference type="EMBL" id="THV38159.1"/>
    </source>
</evidence>